<proteinExistence type="inferred from homology"/>
<feature type="domain" description="Mandelate racemase/muconate lactonizing enzyme C-terminal" evidence="6">
    <location>
        <begin position="4"/>
        <end position="103"/>
    </location>
</feature>
<feature type="active site" description="Proton acceptor; specific for (R)-substrate epimerization" evidence="3">
    <location>
        <position position="25"/>
    </location>
</feature>
<feature type="binding site" evidence="4">
    <location>
        <position position="82"/>
    </location>
    <ligand>
        <name>Mg(2+)</name>
        <dbReference type="ChEBI" id="CHEBI:18420"/>
    </ligand>
</feature>
<reference evidence="7 8" key="1">
    <citation type="journal article" date="2011" name="J. Bacteriol.">
        <title>Draft genome sequence of the thermoalkaliphilic Caldalkalibacillus thermarum strain TA2.A1.</title>
        <authorList>
            <person name="Kalamorz F."/>
            <person name="Keis S."/>
            <person name="McMillan D.G."/>
            <person name="Olsson K."/>
            <person name="Stanton J.A."/>
            <person name="Stockwell P."/>
            <person name="Black M.A."/>
            <person name="Klingeman D.M."/>
            <person name="Land M.L."/>
            <person name="Han C.S."/>
            <person name="Martin S.L."/>
            <person name="Becher S.A."/>
            <person name="Peddie C.J."/>
            <person name="Morgan H.W."/>
            <person name="Matthies D."/>
            <person name="Preiss L."/>
            <person name="Meier T."/>
            <person name="Brown S.D."/>
            <person name="Cook G.M."/>
        </authorList>
    </citation>
    <scope>NUCLEOTIDE SEQUENCE [LARGE SCALE GENOMIC DNA]</scope>
    <source>
        <strain evidence="7 8">TA2.A1</strain>
    </source>
</reference>
<keyword evidence="5" id="KW-0413">Isomerase</keyword>
<evidence type="ECO:0000256" key="3">
    <source>
        <dbReference type="PIRSR" id="PIRSR634603-1"/>
    </source>
</evidence>
<dbReference type="GO" id="GO:0046872">
    <property type="term" value="F:metal ion binding"/>
    <property type="evidence" value="ECO:0007669"/>
    <property type="project" value="UniProtKB-KW"/>
</dbReference>
<dbReference type="SFLD" id="SFLDS00001">
    <property type="entry name" value="Enolase"/>
    <property type="match status" value="1"/>
</dbReference>
<feature type="binding site" evidence="4">
    <location>
        <position position="107"/>
    </location>
    <ligand>
        <name>Mg(2+)</name>
        <dbReference type="ChEBI" id="CHEBI:18420"/>
    </ligand>
</feature>
<evidence type="ECO:0000313" key="7">
    <source>
        <dbReference type="EMBL" id="EGL83808.1"/>
    </source>
</evidence>
<dbReference type="AlphaFoldDB" id="F5L4D6"/>
<dbReference type="PANTHER" id="PTHR48073">
    <property type="entry name" value="O-SUCCINYLBENZOATE SYNTHASE-RELATED"/>
    <property type="match status" value="1"/>
</dbReference>
<comment type="similarity">
    <text evidence="5">Belongs to the mandelate racemase/muconate lactonizing enzyme family.</text>
</comment>
<comment type="cofactor">
    <cofactor evidence="4 5">
        <name>Mg(2+)</name>
        <dbReference type="ChEBI" id="CHEBI:18420"/>
    </cofactor>
    <text evidence="4 5">Binds 1 Mg(2+) ion per subunit.</text>
</comment>
<dbReference type="SFLD" id="SFLDG00180">
    <property type="entry name" value="muconate_cycloisomerase"/>
    <property type="match status" value="1"/>
</dbReference>
<dbReference type="Gene3D" id="3.20.20.120">
    <property type="entry name" value="Enolase-like C-terminal domain"/>
    <property type="match status" value="1"/>
</dbReference>
<evidence type="ECO:0000256" key="4">
    <source>
        <dbReference type="PIRSR" id="PIRSR634603-3"/>
    </source>
</evidence>
<evidence type="ECO:0000259" key="6">
    <source>
        <dbReference type="SMART" id="SM00922"/>
    </source>
</evidence>
<dbReference type="SFLD" id="SFLDF00009">
    <property type="entry name" value="o-succinylbenzoate_synthase"/>
    <property type="match status" value="1"/>
</dbReference>
<dbReference type="eggNOG" id="COG4948">
    <property type="taxonomic scope" value="Bacteria"/>
</dbReference>
<evidence type="ECO:0000256" key="2">
    <source>
        <dbReference type="ARBA" id="ARBA00022842"/>
    </source>
</evidence>
<feature type="binding site" evidence="4">
    <location>
        <position position="54"/>
    </location>
    <ligand>
        <name>Mg(2+)</name>
        <dbReference type="ChEBI" id="CHEBI:18420"/>
    </ligand>
</feature>
<accession>F5L4D6</accession>
<keyword evidence="2 4" id="KW-0460">Magnesium</keyword>
<dbReference type="EMBL" id="AFCE01000081">
    <property type="protein sequence ID" value="EGL83808.1"/>
    <property type="molecule type" value="Genomic_DNA"/>
</dbReference>
<dbReference type="InterPro" id="IPR036849">
    <property type="entry name" value="Enolase-like_C_sf"/>
</dbReference>
<evidence type="ECO:0000256" key="1">
    <source>
        <dbReference type="ARBA" id="ARBA00022723"/>
    </source>
</evidence>
<keyword evidence="1 4" id="KW-0479">Metal-binding</keyword>
<name>F5L4D6_CALTT</name>
<dbReference type="PANTHER" id="PTHR48073:SF2">
    <property type="entry name" value="O-SUCCINYLBENZOATE SYNTHASE"/>
    <property type="match status" value="1"/>
</dbReference>
<dbReference type="Proteomes" id="UP000010716">
    <property type="component" value="Unassembled WGS sequence"/>
</dbReference>
<dbReference type="GO" id="GO:0016855">
    <property type="term" value="F:racemase and epimerase activity, acting on amino acids and derivatives"/>
    <property type="evidence" value="ECO:0007669"/>
    <property type="project" value="UniProtKB-UniRule"/>
</dbReference>
<evidence type="ECO:0000256" key="5">
    <source>
        <dbReference type="RuleBase" id="RU366006"/>
    </source>
</evidence>
<gene>
    <name evidence="7" type="ORF">CathTA2_0648</name>
</gene>
<dbReference type="Pfam" id="PF13378">
    <property type="entry name" value="MR_MLE_C"/>
    <property type="match status" value="1"/>
</dbReference>
<dbReference type="InterPro" id="IPR029065">
    <property type="entry name" value="Enolase_C-like"/>
</dbReference>
<feature type="active site" description="Proton acceptor; specific for (S)-substrate epimerization" evidence="3">
    <location>
        <position position="131"/>
    </location>
</feature>
<dbReference type="InterPro" id="IPR013342">
    <property type="entry name" value="Mandelate_racemase_C"/>
</dbReference>
<dbReference type="SUPFAM" id="SSF51604">
    <property type="entry name" value="Enolase C-terminal domain-like"/>
    <property type="match status" value="1"/>
</dbReference>
<dbReference type="CDD" id="cd03319">
    <property type="entry name" value="L-Ala-DL-Glu_epimerase"/>
    <property type="match status" value="1"/>
</dbReference>
<dbReference type="SMART" id="SM00922">
    <property type="entry name" value="MR_MLE"/>
    <property type="match status" value="1"/>
</dbReference>
<dbReference type="InterPro" id="IPR034603">
    <property type="entry name" value="Dipeptide_epimerase"/>
</dbReference>
<comment type="caution">
    <text evidence="7">The sequence shown here is derived from an EMBL/GenBank/DDBJ whole genome shotgun (WGS) entry which is preliminary data.</text>
</comment>
<dbReference type="EC" id="5.1.1.-" evidence="5"/>
<organism evidence="7 8">
    <name type="scientific">Caldalkalibacillus thermarum (strain TA2.A1)</name>
    <dbReference type="NCBI Taxonomy" id="986075"/>
    <lineage>
        <taxon>Bacteria</taxon>
        <taxon>Bacillati</taxon>
        <taxon>Bacillota</taxon>
        <taxon>Bacilli</taxon>
        <taxon>Bacillales</taxon>
        <taxon>Bacillaceae</taxon>
        <taxon>Caldalkalibacillus</taxon>
    </lineage>
</organism>
<protein>
    <recommendedName>
        <fullName evidence="5">Dipeptide epimerase</fullName>
        <ecNumber evidence="5">5.1.1.-</ecNumber>
    </recommendedName>
</protein>
<sequence>MNAPEEMSKDACQYVHNGFRILKVKVGRDDIDRDILRIRAIRDAVGPDVKIRIDANQGWKVKEAIRAIKKMEDMGLDIELVEQPVKAHDIDGLKKITDAVYTPIMADESIFSPEDAFEVLKRRAVDLINIKLMKCGGIFKAELINRMAEACGVECMVGSMIESFISVTAAAHFAASKRNITRFDFDAPLMLTSKNIEGGISYEGNKVRLPNRPGMGIISVKEWGDVYEAQT</sequence>
<evidence type="ECO:0000313" key="8">
    <source>
        <dbReference type="Proteomes" id="UP000010716"/>
    </source>
</evidence>